<gene>
    <name evidence="1" type="ORF">CEURO_LOCUS8501</name>
</gene>
<proteinExistence type="predicted"/>
<dbReference type="OrthoDB" id="1220908at2759"/>
<keyword evidence="2" id="KW-1185">Reference proteome</keyword>
<protein>
    <recommendedName>
        <fullName evidence="3">Reverse transcriptase domain-containing protein</fullName>
    </recommendedName>
</protein>
<reference evidence="1" key="1">
    <citation type="submission" date="2022-07" db="EMBL/GenBank/DDBJ databases">
        <authorList>
            <person name="Macas J."/>
            <person name="Novak P."/>
            <person name="Neumann P."/>
        </authorList>
    </citation>
    <scope>NUCLEOTIDE SEQUENCE</scope>
</reference>
<evidence type="ECO:0000313" key="1">
    <source>
        <dbReference type="EMBL" id="CAH9083023.1"/>
    </source>
</evidence>
<sequence length="65" mass="7203">MDVVRAVQDFFLGTPIPQGMASALIVLIPKSDRPSSFSEFRPICLSNFVCKVCTKVMASRLKEIL</sequence>
<organism evidence="1 2">
    <name type="scientific">Cuscuta europaea</name>
    <name type="common">European dodder</name>
    <dbReference type="NCBI Taxonomy" id="41803"/>
    <lineage>
        <taxon>Eukaryota</taxon>
        <taxon>Viridiplantae</taxon>
        <taxon>Streptophyta</taxon>
        <taxon>Embryophyta</taxon>
        <taxon>Tracheophyta</taxon>
        <taxon>Spermatophyta</taxon>
        <taxon>Magnoliopsida</taxon>
        <taxon>eudicotyledons</taxon>
        <taxon>Gunneridae</taxon>
        <taxon>Pentapetalae</taxon>
        <taxon>asterids</taxon>
        <taxon>lamiids</taxon>
        <taxon>Solanales</taxon>
        <taxon>Convolvulaceae</taxon>
        <taxon>Cuscuteae</taxon>
        <taxon>Cuscuta</taxon>
        <taxon>Cuscuta subgen. Cuscuta</taxon>
    </lineage>
</organism>
<accession>A0A9P0Z1A8</accession>
<dbReference type="EMBL" id="CAMAPE010000016">
    <property type="protein sequence ID" value="CAH9083023.1"/>
    <property type="molecule type" value="Genomic_DNA"/>
</dbReference>
<dbReference type="Proteomes" id="UP001152484">
    <property type="component" value="Unassembled WGS sequence"/>
</dbReference>
<dbReference type="AlphaFoldDB" id="A0A9P0Z1A8"/>
<feature type="non-terminal residue" evidence="1">
    <location>
        <position position="65"/>
    </location>
</feature>
<name>A0A9P0Z1A8_CUSEU</name>
<evidence type="ECO:0000313" key="2">
    <source>
        <dbReference type="Proteomes" id="UP001152484"/>
    </source>
</evidence>
<comment type="caution">
    <text evidence="1">The sequence shown here is derived from an EMBL/GenBank/DDBJ whole genome shotgun (WGS) entry which is preliminary data.</text>
</comment>
<evidence type="ECO:0008006" key="3">
    <source>
        <dbReference type="Google" id="ProtNLM"/>
    </source>
</evidence>